<feature type="compositionally biased region" description="Polar residues" evidence="3">
    <location>
        <begin position="449"/>
        <end position="459"/>
    </location>
</feature>
<dbReference type="PeptideAtlas" id="F1ST36"/>
<reference evidence="5" key="4">
    <citation type="submission" date="2025-09" db="UniProtKB">
        <authorList>
            <consortium name="Ensembl"/>
        </authorList>
    </citation>
    <scope>IDENTIFICATION</scope>
</reference>
<dbReference type="AlphaFoldDB" id="F1ST36"/>
<sequence length="588" mass="62808">MPQLLRNINGIIEAFRRYARTEGDCAVLTRGELKRLLEQELADVIVKPHDPATVDEVLRLLDEDDTGTVEFKEFLVLVFKVAQACFRTLSESPEGACGSQESGSRVSAASQDLGGGQRSSTSVGRVGRGQDHAGSGSAQSEQASRGQGGPGPQTQGQDISAAQVSHQDNQSESQRQEGTSQLTQARGHVEQPQRVCKDRSPQTRERDEEGHVQPQESTYGSQTQTVEQDRSHQTGSASIQPQEPTYGQTRGTEIHSQDRGQTSQVVTGGHVQTQAGSQTQTHTQIAEQDSSLQTGSASIQPQEPTYGQTRGTETHSQYRSQTSQVVTGGHVQTQRSVTQIVEQNRSHQTGHATIQAQEFASGQTRGTVTNGQDRSQTNQVVIGGHFQTQEGGTQTVEQGSSHQTGSASIQPQEPTCGQTRGTETHSQDRSQTSQVVTGGYVQTQGITGTVEQESSQTAGHTGARDQGQTERQSDSGQRQTQESSNAAGETVLGGQAQTGASTPTGRQDGCSTHPTCRVTGGQGESEPTTEVKQEWVDDLAGETVIPRQDQGSLHTRVPSAQGGEAAQPEGNRGLTARGLYSYFRSGKL</sequence>
<feature type="compositionally biased region" description="Polar residues" evidence="3">
    <location>
        <begin position="495"/>
        <end position="514"/>
    </location>
</feature>
<dbReference type="InterPro" id="IPR018247">
    <property type="entry name" value="EF_Hand_1_Ca_BS"/>
</dbReference>
<reference evidence="5" key="2">
    <citation type="journal article" date="2020" name="Gigascience">
        <title>An improved pig reference genome sequence to enable pig genetics and genomics research.</title>
        <authorList>
            <person name="Warr A."/>
            <person name="Affara N."/>
            <person name="Aken B."/>
            <person name="Beiki H."/>
            <person name="Bickhart D.M."/>
            <person name="Billis K."/>
            <person name="Chow W."/>
            <person name="Eory L."/>
            <person name="Finlayson H.A."/>
            <person name="Flicek P."/>
            <person name="Giron C.G."/>
            <person name="Griffin D.K."/>
            <person name="Hall R."/>
            <person name="Hannum G."/>
            <person name="Hourlier T."/>
            <person name="Howe K."/>
            <person name="Hume D.A."/>
            <person name="Izuogu O."/>
            <person name="Kim K."/>
            <person name="Koren S."/>
            <person name="Liu H."/>
            <person name="Manchanda N."/>
            <person name="Martin F.J."/>
            <person name="Nonneman D.J."/>
            <person name="O'Connor R.E."/>
            <person name="Phillippy A.M."/>
            <person name="Rohrer G.A."/>
            <person name="Rosen B.D."/>
            <person name="Rund L.A."/>
            <person name="Sargent C.A."/>
            <person name="Schook L.B."/>
            <person name="Schroeder S.G."/>
            <person name="Schwartz A.S."/>
            <person name="Skinner B.M."/>
            <person name="Talbot R."/>
            <person name="Tseng E."/>
            <person name="Tuggle C.K."/>
            <person name="Watson M."/>
            <person name="Smith T.P.L."/>
            <person name="Archibald A.L."/>
        </authorList>
    </citation>
    <scope>NUCLEOTIDE SEQUENCE [LARGE SCALE GENOMIC DNA]</scope>
    <source>
        <strain evidence="5">Duroc</strain>
    </source>
</reference>
<proteinExistence type="evidence at protein level"/>
<evidence type="ECO:0000313" key="7">
    <source>
        <dbReference type="VGNC" id="VGNC:87001"/>
    </source>
</evidence>
<dbReference type="GeneTree" id="ENSGT00940000162465"/>
<dbReference type="ExpressionAtlas" id="F1ST36">
    <property type="expression patterns" value="baseline"/>
</dbReference>
<dbReference type="PROSITE" id="PS50222">
    <property type="entry name" value="EF_HAND_2"/>
    <property type="match status" value="1"/>
</dbReference>
<keyword evidence="2" id="KW-0106">Calcium</keyword>
<dbReference type="GO" id="GO:0046914">
    <property type="term" value="F:transition metal ion binding"/>
    <property type="evidence" value="ECO:0007669"/>
    <property type="project" value="InterPro"/>
</dbReference>
<name>F1ST36_PIG</name>
<feature type="compositionally biased region" description="Basic and acidic residues" evidence="3">
    <location>
        <begin position="187"/>
        <end position="211"/>
    </location>
</feature>
<dbReference type="Ensembl" id="ENSSSCT00000007237.5">
    <property type="protein sequence ID" value="ENSSSCP00000007042.4"/>
    <property type="gene ID" value="ENSSSCG00000006604.5"/>
</dbReference>
<feature type="compositionally biased region" description="Low complexity" evidence="3">
    <location>
        <begin position="390"/>
        <end position="399"/>
    </location>
</feature>
<dbReference type="PANTHER" id="PTHR11639">
    <property type="entry name" value="S100 CALCIUM-BINDING PROTEIN"/>
    <property type="match status" value="1"/>
</dbReference>
<feature type="domain" description="EF-hand" evidence="4">
    <location>
        <begin position="49"/>
        <end position="84"/>
    </location>
</feature>
<dbReference type="PANTHER" id="PTHR11639:SF26">
    <property type="entry name" value="CORNULIN"/>
    <property type="match status" value="1"/>
</dbReference>
<evidence type="ECO:0000259" key="4">
    <source>
        <dbReference type="PROSITE" id="PS50222"/>
    </source>
</evidence>
<evidence type="ECO:0000313" key="5">
    <source>
        <dbReference type="Ensembl" id="ENSSSCP00000007042.4"/>
    </source>
</evidence>
<dbReference type="Proteomes" id="UP000008227">
    <property type="component" value="Chromosome 4"/>
</dbReference>
<feature type="compositionally biased region" description="Polar residues" evidence="3">
    <location>
        <begin position="400"/>
        <end position="421"/>
    </location>
</feature>
<feature type="region of interest" description="Disordered" evidence="3">
    <location>
        <begin position="546"/>
        <end position="576"/>
    </location>
</feature>
<dbReference type="InterPro" id="IPR002048">
    <property type="entry name" value="EF_hand_dom"/>
</dbReference>
<dbReference type="Pfam" id="PF01023">
    <property type="entry name" value="S_100"/>
    <property type="match status" value="1"/>
</dbReference>
<evidence type="ECO:0000256" key="2">
    <source>
        <dbReference type="ARBA" id="ARBA00022837"/>
    </source>
</evidence>
<keyword evidence="8" id="KW-1267">Proteomics identification</keyword>
<feature type="compositionally biased region" description="Polar residues" evidence="3">
    <location>
        <begin position="259"/>
        <end position="332"/>
    </location>
</feature>
<feature type="region of interest" description="Disordered" evidence="3">
    <location>
        <begin position="355"/>
        <end position="375"/>
    </location>
</feature>
<feature type="compositionally biased region" description="Polar residues" evidence="3">
    <location>
        <begin position="474"/>
        <end position="487"/>
    </location>
</feature>
<reference evidence="6" key="1">
    <citation type="submission" date="2009-11" db="EMBL/GenBank/DDBJ databases">
        <authorList>
            <consortium name="Porcine genome sequencing project"/>
        </authorList>
    </citation>
    <scope>NUCLEOTIDE SEQUENCE [LARGE SCALE GENOMIC DNA]</scope>
    <source>
        <strain evidence="6">Duroc</strain>
    </source>
</reference>
<dbReference type="Gene3D" id="1.10.238.10">
    <property type="entry name" value="EF-hand"/>
    <property type="match status" value="1"/>
</dbReference>
<keyword evidence="6" id="KW-1185">Reference proteome</keyword>
<feature type="compositionally biased region" description="Polar residues" evidence="3">
    <location>
        <begin position="158"/>
        <end position="184"/>
    </location>
</feature>
<evidence type="ECO:0000256" key="3">
    <source>
        <dbReference type="SAM" id="MobiDB-lite"/>
    </source>
</evidence>
<gene>
    <name evidence="5 7" type="primary">CRNN</name>
</gene>
<evidence type="ECO:0000313" key="6">
    <source>
        <dbReference type="Proteomes" id="UP000008227"/>
    </source>
</evidence>
<dbReference type="eggNOG" id="ENOG502SATM">
    <property type="taxonomic scope" value="Eukaryota"/>
</dbReference>
<dbReference type="CDD" id="cd00213">
    <property type="entry name" value="S-100"/>
    <property type="match status" value="1"/>
</dbReference>
<feature type="compositionally biased region" description="Low complexity" evidence="3">
    <location>
        <begin position="133"/>
        <end position="145"/>
    </location>
</feature>
<evidence type="ECO:0007829" key="8">
    <source>
        <dbReference type="PeptideAtlas" id="F1ST36"/>
    </source>
</evidence>
<dbReference type="InterPro" id="IPR011992">
    <property type="entry name" value="EF-hand-dom_pair"/>
</dbReference>
<feature type="compositionally biased region" description="Polar residues" evidence="3">
    <location>
        <begin position="214"/>
        <end position="226"/>
    </location>
</feature>
<dbReference type="HOGENOM" id="CLU_043278_0_0_1"/>
<feature type="region of interest" description="Disordered" evidence="3">
    <location>
        <begin position="390"/>
        <end position="436"/>
    </location>
</feature>
<feature type="region of interest" description="Disordered" evidence="3">
    <location>
        <begin position="92"/>
        <end position="332"/>
    </location>
</feature>
<feature type="region of interest" description="Disordered" evidence="3">
    <location>
        <begin position="449"/>
        <end position="531"/>
    </location>
</feature>
<dbReference type="Bgee" id="ENSSSCG00000006604">
    <property type="expression patterns" value="Expressed in tonsil and 5 other cell types or tissues"/>
</dbReference>
<dbReference type="SUPFAM" id="SSF47473">
    <property type="entry name" value="EF-hand"/>
    <property type="match status" value="1"/>
</dbReference>
<feature type="compositionally biased region" description="Polar residues" evidence="3">
    <location>
        <begin position="233"/>
        <end position="251"/>
    </location>
</feature>
<accession>F1ST36</accession>
<reference evidence="5" key="3">
    <citation type="submission" date="2025-08" db="UniProtKB">
        <authorList>
            <consortium name="Ensembl"/>
        </authorList>
    </citation>
    <scope>IDENTIFICATION</scope>
</reference>
<evidence type="ECO:0000256" key="1">
    <source>
        <dbReference type="ARBA" id="ARBA00022723"/>
    </source>
</evidence>
<dbReference type="VGNC" id="VGNC:87001">
    <property type="gene designation" value="CRNN"/>
</dbReference>
<organism evidence="5 6">
    <name type="scientific">Sus scrofa</name>
    <name type="common">Pig</name>
    <dbReference type="NCBI Taxonomy" id="9823"/>
    <lineage>
        <taxon>Eukaryota</taxon>
        <taxon>Metazoa</taxon>
        <taxon>Chordata</taxon>
        <taxon>Craniata</taxon>
        <taxon>Vertebrata</taxon>
        <taxon>Euteleostomi</taxon>
        <taxon>Mammalia</taxon>
        <taxon>Eutheria</taxon>
        <taxon>Laurasiatheria</taxon>
        <taxon>Artiodactyla</taxon>
        <taxon>Suina</taxon>
        <taxon>Suidae</taxon>
        <taxon>Sus</taxon>
    </lineage>
</organism>
<keyword evidence="1" id="KW-0479">Metal-binding</keyword>
<feature type="compositionally biased region" description="Polar residues" evidence="3">
    <location>
        <begin position="99"/>
        <end position="110"/>
    </location>
</feature>
<dbReference type="SMART" id="SM01394">
    <property type="entry name" value="S_100"/>
    <property type="match status" value="1"/>
</dbReference>
<protein>
    <submittedName>
        <fullName evidence="5">Cornulin</fullName>
    </submittedName>
</protein>
<dbReference type="PROSITE" id="PS00018">
    <property type="entry name" value="EF_HAND_1"/>
    <property type="match status" value="1"/>
</dbReference>
<dbReference type="GO" id="GO:0005509">
    <property type="term" value="F:calcium ion binding"/>
    <property type="evidence" value="ECO:0007669"/>
    <property type="project" value="InterPro"/>
</dbReference>
<dbReference type="InterPro" id="IPR034325">
    <property type="entry name" value="S-100_dom"/>
</dbReference>
<dbReference type="InterPro" id="IPR013787">
    <property type="entry name" value="S100_Ca-bd_sub"/>
</dbReference>